<evidence type="ECO:0000256" key="1">
    <source>
        <dbReference type="ARBA" id="ARBA00004232"/>
    </source>
</evidence>
<evidence type="ECO:0000313" key="19">
    <source>
        <dbReference type="Proteomes" id="UP000008144"/>
    </source>
</evidence>
<comment type="similarity">
    <text evidence="3">Belongs to the NDC1 family.</text>
</comment>
<evidence type="ECO:0000313" key="18">
    <source>
        <dbReference type="Ensembl" id="ENSCINP00000013378.3"/>
    </source>
</evidence>
<accession>A0A1W2WJ12</accession>
<reference evidence="18" key="2">
    <citation type="journal article" date="2008" name="Genome Biol.">
        <title>Improved genome assembly and evidence-based global gene model set for the chordate Ciona intestinalis: new insight into intron and operon populations.</title>
        <authorList>
            <person name="Satou Y."/>
            <person name="Mineta K."/>
            <person name="Ogasawara M."/>
            <person name="Sasakura Y."/>
            <person name="Shoguchi E."/>
            <person name="Ueno K."/>
            <person name="Yamada L."/>
            <person name="Matsumoto J."/>
            <person name="Wasserscheid J."/>
            <person name="Dewar K."/>
            <person name="Wiley G.B."/>
            <person name="Macmil S.L."/>
            <person name="Roe B.A."/>
            <person name="Zeller R.W."/>
            <person name="Hastings K.E."/>
            <person name="Lemaire P."/>
            <person name="Lindquist E."/>
            <person name="Endo T."/>
            <person name="Hotta K."/>
            <person name="Inaba K."/>
        </authorList>
    </citation>
    <scope>NUCLEOTIDE SEQUENCE [LARGE SCALE GENOMIC DNA]</scope>
    <source>
        <strain evidence="18">wild type</strain>
    </source>
</reference>
<evidence type="ECO:0000256" key="14">
    <source>
        <dbReference type="ARBA" id="ARBA00025441"/>
    </source>
</evidence>
<comment type="subcellular location">
    <subcellularLocation>
        <location evidence="1">Nucleus membrane</location>
        <topology evidence="1">Multi-pass membrane protein</topology>
    </subcellularLocation>
    <subcellularLocation>
        <location evidence="2">Nucleus</location>
        <location evidence="2">Nuclear pore complex</location>
    </subcellularLocation>
</comment>
<dbReference type="HOGENOM" id="CLU_423858_0_0_1"/>
<dbReference type="EMBL" id="EAAA01002682">
    <property type="status" value="NOT_ANNOTATED_CDS"/>
    <property type="molecule type" value="Genomic_DNA"/>
</dbReference>
<dbReference type="GO" id="GO:0031965">
    <property type="term" value="C:nuclear membrane"/>
    <property type="evidence" value="ECO:0007669"/>
    <property type="project" value="UniProtKB-SubCell"/>
</dbReference>
<evidence type="ECO:0000256" key="9">
    <source>
        <dbReference type="ARBA" id="ARBA00022989"/>
    </source>
</evidence>
<feature type="transmembrane region" description="Helical" evidence="17">
    <location>
        <begin position="51"/>
        <end position="75"/>
    </location>
</feature>
<evidence type="ECO:0000256" key="5">
    <source>
        <dbReference type="ARBA" id="ARBA00022448"/>
    </source>
</evidence>
<keyword evidence="7" id="KW-0509">mRNA transport</keyword>
<dbReference type="GO" id="GO:0030674">
    <property type="term" value="F:protein-macromolecule adaptor activity"/>
    <property type="evidence" value="ECO:0000318"/>
    <property type="project" value="GO_Central"/>
</dbReference>
<dbReference type="PANTHER" id="PTHR13269">
    <property type="entry name" value="NUCLEOPORIN NDC1"/>
    <property type="match status" value="1"/>
</dbReference>
<organism evidence="18 19">
    <name type="scientific">Ciona intestinalis</name>
    <name type="common">Transparent sea squirt</name>
    <name type="synonym">Ascidia intestinalis</name>
    <dbReference type="NCBI Taxonomy" id="7719"/>
    <lineage>
        <taxon>Eukaryota</taxon>
        <taxon>Metazoa</taxon>
        <taxon>Chordata</taxon>
        <taxon>Tunicata</taxon>
        <taxon>Ascidiacea</taxon>
        <taxon>Phlebobranchia</taxon>
        <taxon>Cionidae</taxon>
        <taxon>Ciona</taxon>
    </lineage>
</organism>
<dbReference type="GO" id="GO:0051028">
    <property type="term" value="P:mRNA transport"/>
    <property type="evidence" value="ECO:0007669"/>
    <property type="project" value="UniProtKB-KW"/>
</dbReference>
<keyword evidence="12 17" id="KW-0472">Membrane</keyword>
<name>F6PV21_CIOIN</name>
<comment type="function">
    <text evidence="14">Component of the nuclear pore complex (NPC), which plays a key role in de novo assembly and insertion of NPC in the nuclear envelope. Required for NPC and nuclear envelope assembly, possibly by forming a link between the nuclear envelope membrane and soluble nucleoporins, thereby anchoring the NPC in the membrane.</text>
</comment>
<dbReference type="FunCoup" id="F6PV21">
    <property type="interactions" value="90"/>
</dbReference>
<dbReference type="GO" id="GO:0070762">
    <property type="term" value="C:nuclear pore transmembrane ring"/>
    <property type="evidence" value="ECO:0000318"/>
    <property type="project" value="GO_Central"/>
</dbReference>
<keyword evidence="10" id="KW-0811">Translocation</keyword>
<feature type="transmembrane region" description="Helical" evidence="17">
    <location>
        <begin position="204"/>
        <end position="222"/>
    </location>
</feature>
<proteinExistence type="inferred from homology"/>
<dbReference type="RefSeq" id="XP_002129457.1">
    <property type="nucleotide sequence ID" value="XM_002129421.4"/>
</dbReference>
<evidence type="ECO:0000256" key="11">
    <source>
        <dbReference type="ARBA" id="ARBA00023132"/>
    </source>
</evidence>
<evidence type="ECO:0000256" key="12">
    <source>
        <dbReference type="ARBA" id="ARBA00023136"/>
    </source>
</evidence>
<keyword evidence="5" id="KW-0813">Transport</keyword>
<evidence type="ECO:0000256" key="15">
    <source>
        <dbReference type="ARBA" id="ARBA00031201"/>
    </source>
</evidence>
<evidence type="ECO:0000256" key="10">
    <source>
        <dbReference type="ARBA" id="ARBA00023010"/>
    </source>
</evidence>
<evidence type="ECO:0000256" key="4">
    <source>
        <dbReference type="ARBA" id="ARBA00017534"/>
    </source>
</evidence>
<accession>F6PV21</accession>
<dbReference type="GeneID" id="100186210"/>
<dbReference type="Proteomes" id="UP000008144">
    <property type="component" value="Chromosome 8"/>
</dbReference>
<feature type="transmembrane region" description="Helical" evidence="17">
    <location>
        <begin position="12"/>
        <end position="39"/>
    </location>
</feature>
<evidence type="ECO:0000256" key="13">
    <source>
        <dbReference type="ARBA" id="ARBA00023242"/>
    </source>
</evidence>
<evidence type="ECO:0000256" key="3">
    <source>
        <dbReference type="ARBA" id="ARBA00005760"/>
    </source>
</evidence>
<evidence type="ECO:0000256" key="2">
    <source>
        <dbReference type="ARBA" id="ARBA00004567"/>
    </source>
</evidence>
<feature type="transmembrane region" description="Helical" evidence="17">
    <location>
        <begin position="105"/>
        <end position="126"/>
    </location>
</feature>
<reference evidence="18" key="4">
    <citation type="submission" date="2025-09" db="UniProtKB">
        <authorList>
            <consortium name="Ensembl"/>
        </authorList>
    </citation>
    <scope>IDENTIFICATION</scope>
</reference>
<dbReference type="Pfam" id="PF09531">
    <property type="entry name" value="Ndc1_Nup"/>
    <property type="match status" value="1"/>
</dbReference>
<reference evidence="18" key="3">
    <citation type="submission" date="2025-08" db="UniProtKB">
        <authorList>
            <consortium name="Ensembl"/>
        </authorList>
    </citation>
    <scope>IDENTIFICATION</scope>
</reference>
<dbReference type="AlphaFoldDB" id="F6PV21"/>
<keyword evidence="8" id="KW-0653">Protein transport</keyword>
<evidence type="ECO:0000256" key="8">
    <source>
        <dbReference type="ARBA" id="ARBA00022927"/>
    </source>
</evidence>
<evidence type="ECO:0000256" key="16">
    <source>
        <dbReference type="SAM" id="MobiDB-lite"/>
    </source>
</evidence>
<dbReference type="STRING" id="7719.ENSCINP00000013378"/>
<dbReference type="GeneTree" id="ENSGT00390000014590"/>
<dbReference type="PANTHER" id="PTHR13269:SF6">
    <property type="entry name" value="NUCLEOPORIN NDC1"/>
    <property type="match status" value="1"/>
</dbReference>
<dbReference type="OrthoDB" id="67850at2759"/>
<gene>
    <name evidence="18" type="primary">LOC100186210</name>
</gene>
<keyword evidence="19" id="KW-1185">Reference proteome</keyword>
<evidence type="ECO:0000256" key="7">
    <source>
        <dbReference type="ARBA" id="ARBA00022816"/>
    </source>
</evidence>
<keyword evidence="6 17" id="KW-0812">Transmembrane</keyword>
<evidence type="ECO:0000256" key="17">
    <source>
        <dbReference type="SAM" id="Phobius"/>
    </source>
</evidence>
<sequence>MAKNWLISQEFIWRNAAAAVWTWVVNSSWLLVALFVWTFTPSNHIYAVYDYFLLLFSFRVWVLIFCISCLSSLFVKLHMQGSKVTCKLPTTRFQSLVAMFSFKRIFLTMCHGVLCGVITAFLAGITESKFSTVYIQCKNTPDYVCLNESCYILILFGSVVGAANFVSRSNKHLYCLNFPIVQQARFISIKCNFHQMLVQSYKTCAKFLQYFLIFYYLIGYLTREFVADLFRAGPCDGHIVSTLNIMGVISLAWTLWVSGTILLLLHDVSWHLFNIYATKMFPFRMDSVFPEDKPKILTSNLTSDQPLLVQHLAFQYLSSIASSSSIKRKQIYIISHDTGSANQPKWNLILDECLARLKKLTTSIKDHKQIALRMEQNKVKTTKSSKSSSSSQSSSGQSPAPDSSQFMSVSAFNHRPKSCDTLDGVNMSCFDVSSLNTTNAGNPLNSPNLNGSMLTVPTPKLWTKQIRKRAALHSNVSSPVPIIQPYQEVPQVPYKTLNSQIQALLQRGASAIKKFPVVSFLFNEIPSHSMANLYSEHNIYRWSIRSLSSLSAYSLNEDDYGVVQRRLHEVINCLLDLVVTLDKHGKVLPICTSETTNLMLRQQQSIKNEAKSAVYRITDTFSTQLESIPVDAEFRRKLRSFVEHQE</sequence>
<keyword evidence="13" id="KW-0539">Nucleus</keyword>
<protein>
    <recommendedName>
        <fullName evidence="4">Nucleoporin NDC1</fullName>
    </recommendedName>
    <alternativeName>
        <fullName evidence="15">Transmembrane protein 48</fullName>
    </alternativeName>
</protein>
<dbReference type="GO" id="GO:0006999">
    <property type="term" value="P:nuclear pore organization"/>
    <property type="evidence" value="ECO:0000318"/>
    <property type="project" value="GO_Central"/>
</dbReference>
<dbReference type="GO" id="GO:0015031">
    <property type="term" value="P:protein transport"/>
    <property type="evidence" value="ECO:0007669"/>
    <property type="project" value="UniProtKB-KW"/>
</dbReference>
<evidence type="ECO:0000256" key="6">
    <source>
        <dbReference type="ARBA" id="ARBA00022692"/>
    </source>
</evidence>
<dbReference type="InParanoid" id="F6PV21"/>
<feature type="compositionally biased region" description="Low complexity" evidence="16">
    <location>
        <begin position="384"/>
        <end position="405"/>
    </location>
</feature>
<dbReference type="OMA" id="ILCQQHL"/>
<feature type="region of interest" description="Disordered" evidence="16">
    <location>
        <begin position="375"/>
        <end position="406"/>
    </location>
</feature>
<dbReference type="InterPro" id="IPR019049">
    <property type="entry name" value="Nucleoporin_prot_Ndc1/Nup"/>
</dbReference>
<dbReference type="KEGG" id="cin:100186210"/>
<keyword evidence="9 17" id="KW-1133">Transmembrane helix</keyword>
<reference evidence="19" key="1">
    <citation type="journal article" date="2002" name="Science">
        <title>The draft genome of Ciona intestinalis: insights into chordate and vertebrate origins.</title>
        <authorList>
            <person name="Dehal P."/>
            <person name="Satou Y."/>
            <person name="Campbell R.K."/>
            <person name="Chapman J."/>
            <person name="Degnan B."/>
            <person name="De Tomaso A."/>
            <person name="Davidson B."/>
            <person name="Di Gregorio A."/>
            <person name="Gelpke M."/>
            <person name="Goodstein D.M."/>
            <person name="Harafuji N."/>
            <person name="Hastings K.E."/>
            <person name="Ho I."/>
            <person name="Hotta K."/>
            <person name="Huang W."/>
            <person name="Kawashima T."/>
            <person name="Lemaire P."/>
            <person name="Martinez D."/>
            <person name="Meinertzhagen I.A."/>
            <person name="Necula S."/>
            <person name="Nonaka M."/>
            <person name="Putnam N."/>
            <person name="Rash S."/>
            <person name="Saiga H."/>
            <person name="Satake M."/>
            <person name="Terry A."/>
            <person name="Yamada L."/>
            <person name="Wang H.G."/>
            <person name="Awazu S."/>
            <person name="Azumi K."/>
            <person name="Boore J."/>
            <person name="Branno M."/>
            <person name="Chin-Bow S."/>
            <person name="DeSantis R."/>
            <person name="Doyle S."/>
            <person name="Francino P."/>
            <person name="Keys D.N."/>
            <person name="Haga S."/>
            <person name="Hayashi H."/>
            <person name="Hino K."/>
            <person name="Imai K.S."/>
            <person name="Inaba K."/>
            <person name="Kano S."/>
            <person name="Kobayashi K."/>
            <person name="Kobayashi M."/>
            <person name="Lee B.I."/>
            <person name="Makabe K.W."/>
            <person name="Manohar C."/>
            <person name="Matassi G."/>
            <person name="Medina M."/>
            <person name="Mochizuki Y."/>
            <person name="Mount S."/>
            <person name="Morishita T."/>
            <person name="Miura S."/>
            <person name="Nakayama A."/>
            <person name="Nishizaka S."/>
            <person name="Nomoto H."/>
            <person name="Ohta F."/>
            <person name="Oishi K."/>
            <person name="Rigoutsos I."/>
            <person name="Sano M."/>
            <person name="Sasaki A."/>
            <person name="Sasakura Y."/>
            <person name="Shoguchi E."/>
            <person name="Shin-i T."/>
            <person name="Spagnuolo A."/>
            <person name="Stainier D."/>
            <person name="Suzuki M.M."/>
            <person name="Tassy O."/>
            <person name="Takatori N."/>
            <person name="Tokuoka M."/>
            <person name="Yagi K."/>
            <person name="Yoshizaki F."/>
            <person name="Wada S."/>
            <person name="Zhang C."/>
            <person name="Hyatt P.D."/>
            <person name="Larimer F."/>
            <person name="Detter C."/>
            <person name="Doggett N."/>
            <person name="Glavina T."/>
            <person name="Hawkins T."/>
            <person name="Richardson P."/>
            <person name="Lucas S."/>
            <person name="Kohara Y."/>
            <person name="Levine M."/>
            <person name="Satoh N."/>
            <person name="Rokhsar D.S."/>
        </authorList>
    </citation>
    <scope>NUCLEOTIDE SEQUENCE [LARGE SCALE GENOMIC DNA]</scope>
</reference>
<dbReference type="Ensembl" id="ENSCINT00000013378.3">
    <property type="protein sequence ID" value="ENSCINP00000013378.3"/>
    <property type="gene ID" value="ENSCING00000006517.3"/>
</dbReference>
<feature type="transmembrane region" description="Helical" evidence="17">
    <location>
        <begin position="242"/>
        <end position="265"/>
    </location>
</feature>
<feature type="transmembrane region" description="Helical" evidence="17">
    <location>
        <begin position="146"/>
        <end position="166"/>
    </location>
</feature>
<keyword evidence="11" id="KW-0906">Nuclear pore complex</keyword>